<evidence type="ECO:0000256" key="8">
    <source>
        <dbReference type="ARBA" id="ARBA00048679"/>
    </source>
</evidence>
<dbReference type="GO" id="GO:0045717">
    <property type="term" value="P:negative regulation of fatty acid biosynthetic process"/>
    <property type="evidence" value="ECO:0007669"/>
    <property type="project" value="UniProtKB-ARBA"/>
</dbReference>
<evidence type="ECO:0000256" key="4">
    <source>
        <dbReference type="ARBA" id="ARBA00022741"/>
    </source>
</evidence>
<evidence type="ECO:0000256" key="2">
    <source>
        <dbReference type="ARBA" id="ARBA00022527"/>
    </source>
</evidence>
<keyword evidence="4 9" id="KW-0547">Nucleotide-binding</keyword>
<dbReference type="PANTHER" id="PTHR43289">
    <property type="entry name" value="MITOGEN-ACTIVATED PROTEIN KINASE KINASE KINASE 20-RELATED"/>
    <property type="match status" value="1"/>
</dbReference>
<evidence type="ECO:0000256" key="1">
    <source>
        <dbReference type="ARBA" id="ARBA00012513"/>
    </source>
</evidence>
<dbReference type="RefSeq" id="WP_285579322.1">
    <property type="nucleotide sequence ID" value="NZ_BSTK01000012.1"/>
</dbReference>
<comment type="caution">
    <text evidence="13">The sequence shown here is derived from an EMBL/GenBank/DDBJ whole genome shotgun (WGS) entry which is preliminary data.</text>
</comment>
<keyword evidence="3" id="KW-0808">Transferase</keyword>
<dbReference type="SMART" id="SM00220">
    <property type="entry name" value="S_TKc"/>
    <property type="match status" value="1"/>
</dbReference>
<keyword evidence="14" id="KW-1185">Reference proteome</keyword>
<accession>A0A9W6SB74</accession>
<evidence type="ECO:0000256" key="7">
    <source>
        <dbReference type="ARBA" id="ARBA00047899"/>
    </source>
</evidence>
<gene>
    <name evidence="13" type="ORF">Airi02_071440</name>
</gene>
<feature type="transmembrane region" description="Helical" evidence="11">
    <location>
        <begin position="328"/>
        <end position="351"/>
    </location>
</feature>
<dbReference type="EMBL" id="BSTK01000012">
    <property type="protein sequence ID" value="GLY89215.1"/>
    <property type="molecule type" value="Genomic_DNA"/>
</dbReference>
<keyword evidence="11" id="KW-1133">Transmembrane helix</keyword>
<dbReference type="EC" id="2.7.11.1" evidence="1"/>
<dbReference type="Gene3D" id="1.10.510.10">
    <property type="entry name" value="Transferase(Phosphotransferase) domain 1"/>
    <property type="match status" value="1"/>
</dbReference>
<dbReference type="SUPFAM" id="SSF56112">
    <property type="entry name" value="Protein kinase-like (PK-like)"/>
    <property type="match status" value="1"/>
</dbReference>
<evidence type="ECO:0000313" key="13">
    <source>
        <dbReference type="EMBL" id="GLY89215.1"/>
    </source>
</evidence>
<feature type="binding site" evidence="9">
    <location>
        <position position="37"/>
    </location>
    <ligand>
        <name>ATP</name>
        <dbReference type="ChEBI" id="CHEBI:30616"/>
    </ligand>
</feature>
<protein>
    <recommendedName>
        <fullName evidence="1">non-specific serine/threonine protein kinase</fullName>
        <ecNumber evidence="1">2.7.11.1</ecNumber>
    </recommendedName>
</protein>
<evidence type="ECO:0000256" key="3">
    <source>
        <dbReference type="ARBA" id="ARBA00022679"/>
    </source>
</evidence>
<dbReference type="GO" id="GO:0005524">
    <property type="term" value="F:ATP binding"/>
    <property type="evidence" value="ECO:0007669"/>
    <property type="project" value="UniProtKB-UniRule"/>
</dbReference>
<organism evidence="13 14">
    <name type="scientific">Actinoallomurus iriomotensis</name>
    <dbReference type="NCBI Taxonomy" id="478107"/>
    <lineage>
        <taxon>Bacteria</taxon>
        <taxon>Bacillati</taxon>
        <taxon>Actinomycetota</taxon>
        <taxon>Actinomycetes</taxon>
        <taxon>Streptosporangiales</taxon>
        <taxon>Thermomonosporaceae</taxon>
        <taxon>Actinoallomurus</taxon>
    </lineage>
</organism>
<sequence>MRVLAGRYELHEALGRGGMGVVHKGLDRELGRTVAVKLLPAELLRQPGFQERFRREGRTAAALSHASITVMHDIGEDTSGGEPVPYLVMEYLDGRPLDEAIAAGPLPLDQVRAIIGDVLDALDHSHGKGIVHRDIKPANVMVDLDGFRPRVKILDFGIAKLIADAATRLTATGWMVGTPLYMSPEQAEGHAATAKSDVYAVGCLLYELLTGSPPFSADTPTAVLLQHIRQPPQPPSVRRPDLPPGWDAVVLRALAKRPEDRYADAAEMRAAVLAAGDAPVVQAGAAARMDGALATARRPEANATPATRPISAAGATPPKTRGRSAGDLLFRSWIPFCLVGLSVLGVVAGLYCGLRFGTAHVSSYNARKYLAAVFASGLLIAVSAVVFFTAAGGLAFRKRGRAGGNPPVRQYVIELFLVLLFAAGPQVFGMITAVRLYNGFDGAEGIELLHSMSMWPGLSRTYFWLGILSAVVVSPFAVVPVARYFSAAARRR</sequence>
<dbReference type="InterPro" id="IPR000719">
    <property type="entry name" value="Prot_kinase_dom"/>
</dbReference>
<dbReference type="PROSITE" id="PS00108">
    <property type="entry name" value="PROTEIN_KINASE_ST"/>
    <property type="match status" value="1"/>
</dbReference>
<feature type="region of interest" description="Disordered" evidence="10">
    <location>
        <begin position="298"/>
        <end position="321"/>
    </location>
</feature>
<dbReference type="PROSITE" id="PS00107">
    <property type="entry name" value="PROTEIN_KINASE_ATP"/>
    <property type="match status" value="1"/>
</dbReference>
<dbReference type="InterPro" id="IPR017441">
    <property type="entry name" value="Protein_kinase_ATP_BS"/>
</dbReference>
<keyword evidence="6 9" id="KW-0067">ATP-binding</keyword>
<evidence type="ECO:0000256" key="5">
    <source>
        <dbReference type="ARBA" id="ARBA00022777"/>
    </source>
</evidence>
<dbReference type="PANTHER" id="PTHR43289:SF6">
    <property type="entry name" value="SERINE_THREONINE-PROTEIN KINASE NEKL-3"/>
    <property type="match status" value="1"/>
</dbReference>
<evidence type="ECO:0000256" key="6">
    <source>
        <dbReference type="ARBA" id="ARBA00022840"/>
    </source>
</evidence>
<dbReference type="Pfam" id="PF00069">
    <property type="entry name" value="Pkinase"/>
    <property type="match status" value="1"/>
</dbReference>
<keyword evidence="5" id="KW-0418">Kinase</keyword>
<comment type="catalytic activity">
    <reaction evidence="8">
        <text>L-seryl-[protein] + ATP = O-phospho-L-seryl-[protein] + ADP + H(+)</text>
        <dbReference type="Rhea" id="RHEA:17989"/>
        <dbReference type="Rhea" id="RHEA-COMP:9863"/>
        <dbReference type="Rhea" id="RHEA-COMP:11604"/>
        <dbReference type="ChEBI" id="CHEBI:15378"/>
        <dbReference type="ChEBI" id="CHEBI:29999"/>
        <dbReference type="ChEBI" id="CHEBI:30616"/>
        <dbReference type="ChEBI" id="CHEBI:83421"/>
        <dbReference type="ChEBI" id="CHEBI:456216"/>
        <dbReference type="EC" id="2.7.11.1"/>
    </reaction>
</comment>
<feature type="domain" description="Protein kinase" evidence="12">
    <location>
        <begin position="8"/>
        <end position="273"/>
    </location>
</feature>
<dbReference type="Gene3D" id="3.30.200.20">
    <property type="entry name" value="Phosphorylase Kinase, domain 1"/>
    <property type="match status" value="1"/>
</dbReference>
<dbReference type="FunFam" id="3.30.200.20:FF:000035">
    <property type="entry name" value="Serine/threonine protein kinase Stk1"/>
    <property type="match status" value="1"/>
</dbReference>
<dbReference type="CDD" id="cd14014">
    <property type="entry name" value="STKc_PknB_like"/>
    <property type="match status" value="1"/>
</dbReference>
<name>A0A9W6SB74_9ACTN</name>
<evidence type="ECO:0000256" key="9">
    <source>
        <dbReference type="PROSITE-ProRule" id="PRU10141"/>
    </source>
</evidence>
<dbReference type="GO" id="GO:0004674">
    <property type="term" value="F:protein serine/threonine kinase activity"/>
    <property type="evidence" value="ECO:0007669"/>
    <property type="project" value="UniProtKB-KW"/>
</dbReference>
<proteinExistence type="predicted"/>
<keyword evidence="2" id="KW-0723">Serine/threonine-protein kinase</keyword>
<dbReference type="AlphaFoldDB" id="A0A9W6SB74"/>
<keyword evidence="11" id="KW-0472">Membrane</keyword>
<evidence type="ECO:0000256" key="10">
    <source>
        <dbReference type="SAM" id="MobiDB-lite"/>
    </source>
</evidence>
<feature type="transmembrane region" description="Helical" evidence="11">
    <location>
        <begin position="462"/>
        <end position="485"/>
    </location>
</feature>
<keyword evidence="11" id="KW-0812">Transmembrane</keyword>
<evidence type="ECO:0000256" key="11">
    <source>
        <dbReference type="SAM" id="Phobius"/>
    </source>
</evidence>
<evidence type="ECO:0000313" key="14">
    <source>
        <dbReference type="Proteomes" id="UP001165074"/>
    </source>
</evidence>
<reference evidence="13" key="1">
    <citation type="submission" date="2023-03" db="EMBL/GenBank/DDBJ databases">
        <title>Actinoallomurus iriomotensis NBRC 103684.</title>
        <authorList>
            <person name="Ichikawa N."/>
            <person name="Sato H."/>
            <person name="Tonouchi N."/>
        </authorList>
    </citation>
    <scope>NUCLEOTIDE SEQUENCE</scope>
    <source>
        <strain evidence="13">NBRC 103684</strain>
    </source>
</reference>
<dbReference type="InterPro" id="IPR011009">
    <property type="entry name" value="Kinase-like_dom_sf"/>
</dbReference>
<feature type="transmembrane region" description="Helical" evidence="11">
    <location>
        <begin position="371"/>
        <end position="396"/>
    </location>
</feature>
<evidence type="ECO:0000259" key="12">
    <source>
        <dbReference type="PROSITE" id="PS50011"/>
    </source>
</evidence>
<dbReference type="Proteomes" id="UP001165074">
    <property type="component" value="Unassembled WGS sequence"/>
</dbReference>
<comment type="catalytic activity">
    <reaction evidence="7">
        <text>L-threonyl-[protein] + ATP = O-phospho-L-threonyl-[protein] + ADP + H(+)</text>
        <dbReference type="Rhea" id="RHEA:46608"/>
        <dbReference type="Rhea" id="RHEA-COMP:11060"/>
        <dbReference type="Rhea" id="RHEA-COMP:11605"/>
        <dbReference type="ChEBI" id="CHEBI:15378"/>
        <dbReference type="ChEBI" id="CHEBI:30013"/>
        <dbReference type="ChEBI" id="CHEBI:30616"/>
        <dbReference type="ChEBI" id="CHEBI:61977"/>
        <dbReference type="ChEBI" id="CHEBI:456216"/>
        <dbReference type="EC" id="2.7.11.1"/>
    </reaction>
</comment>
<dbReference type="InterPro" id="IPR008271">
    <property type="entry name" value="Ser/Thr_kinase_AS"/>
</dbReference>
<feature type="transmembrane region" description="Helical" evidence="11">
    <location>
        <begin position="408"/>
        <end position="428"/>
    </location>
</feature>
<dbReference type="PROSITE" id="PS50011">
    <property type="entry name" value="PROTEIN_KINASE_DOM"/>
    <property type="match status" value="1"/>
</dbReference>
<dbReference type="FunFam" id="1.10.510.10:FF:000021">
    <property type="entry name" value="Serine/threonine protein kinase"/>
    <property type="match status" value="1"/>
</dbReference>